<dbReference type="Proteomes" id="UP001162480">
    <property type="component" value="Chromosome 8"/>
</dbReference>
<dbReference type="GO" id="GO:0005634">
    <property type="term" value="C:nucleus"/>
    <property type="evidence" value="ECO:0007669"/>
    <property type="project" value="TreeGrafter"/>
</dbReference>
<feature type="compositionally biased region" description="Basic residues" evidence="8">
    <location>
        <begin position="287"/>
        <end position="304"/>
    </location>
</feature>
<feature type="compositionally biased region" description="Basic and acidic residues" evidence="8">
    <location>
        <begin position="82"/>
        <end position="97"/>
    </location>
</feature>
<organism evidence="10 11">
    <name type="scientific">Octopus vulgaris</name>
    <name type="common">Common octopus</name>
    <dbReference type="NCBI Taxonomy" id="6645"/>
    <lineage>
        <taxon>Eukaryota</taxon>
        <taxon>Metazoa</taxon>
        <taxon>Spiralia</taxon>
        <taxon>Lophotrochozoa</taxon>
        <taxon>Mollusca</taxon>
        <taxon>Cephalopoda</taxon>
        <taxon>Coleoidea</taxon>
        <taxon>Octopodiformes</taxon>
        <taxon>Octopoda</taxon>
        <taxon>Incirrata</taxon>
        <taxon>Octopodidae</taxon>
        <taxon>Octopus</taxon>
    </lineage>
</organism>
<keyword evidence="3" id="KW-0524">Neurogenesis</keyword>
<protein>
    <submittedName>
        <fullName evidence="10">Neurogenic differentiation factor 1-like</fullName>
    </submittedName>
</protein>
<dbReference type="Pfam" id="PF00010">
    <property type="entry name" value="HLH"/>
    <property type="match status" value="1"/>
</dbReference>
<keyword evidence="1" id="KW-0217">Developmental protein</keyword>
<feature type="compositionally biased region" description="Pro residues" evidence="8">
    <location>
        <begin position="316"/>
        <end position="326"/>
    </location>
</feature>
<dbReference type="GO" id="GO:0045944">
    <property type="term" value="P:positive regulation of transcription by RNA polymerase II"/>
    <property type="evidence" value="ECO:0007669"/>
    <property type="project" value="TreeGrafter"/>
</dbReference>
<evidence type="ECO:0000256" key="5">
    <source>
        <dbReference type="ARBA" id="ARBA00023125"/>
    </source>
</evidence>
<keyword evidence="7" id="KW-0539">Nucleus</keyword>
<feature type="compositionally biased region" description="Basic residues" evidence="8">
    <location>
        <begin position="71"/>
        <end position="81"/>
    </location>
</feature>
<dbReference type="Gene3D" id="4.10.280.10">
    <property type="entry name" value="Helix-loop-helix DNA-binding domain"/>
    <property type="match status" value="1"/>
</dbReference>
<dbReference type="GO" id="GO:0070888">
    <property type="term" value="F:E-box binding"/>
    <property type="evidence" value="ECO:0007669"/>
    <property type="project" value="TreeGrafter"/>
</dbReference>
<reference evidence="10" key="1">
    <citation type="submission" date="2023-08" db="EMBL/GenBank/DDBJ databases">
        <authorList>
            <person name="Alioto T."/>
            <person name="Alioto T."/>
            <person name="Gomez Garrido J."/>
        </authorList>
    </citation>
    <scope>NUCLEOTIDE SEQUENCE</scope>
</reference>
<dbReference type="GO" id="GO:0061564">
    <property type="term" value="P:axon development"/>
    <property type="evidence" value="ECO:0007669"/>
    <property type="project" value="TreeGrafter"/>
</dbReference>
<feature type="compositionally biased region" description="Low complexity" evidence="8">
    <location>
        <begin position="305"/>
        <end position="315"/>
    </location>
</feature>
<accession>A0AA36B671</accession>
<feature type="compositionally biased region" description="Low complexity" evidence="8">
    <location>
        <begin position="20"/>
        <end position="35"/>
    </location>
</feature>
<evidence type="ECO:0000256" key="3">
    <source>
        <dbReference type="ARBA" id="ARBA00022902"/>
    </source>
</evidence>
<evidence type="ECO:0000256" key="8">
    <source>
        <dbReference type="SAM" id="MobiDB-lite"/>
    </source>
</evidence>
<feature type="region of interest" description="Disordered" evidence="8">
    <location>
        <begin position="243"/>
        <end position="373"/>
    </location>
</feature>
<name>A0AA36B671_OCTVU</name>
<keyword evidence="6" id="KW-0804">Transcription</keyword>
<dbReference type="GO" id="GO:0007423">
    <property type="term" value="P:sensory organ development"/>
    <property type="evidence" value="ECO:0007669"/>
    <property type="project" value="TreeGrafter"/>
</dbReference>
<dbReference type="InterPro" id="IPR022575">
    <property type="entry name" value="NeuroD_DUF"/>
</dbReference>
<feature type="domain" description="BHLH" evidence="9">
    <location>
        <begin position="118"/>
        <end position="170"/>
    </location>
</feature>
<dbReference type="PANTHER" id="PTHR19290:SF134">
    <property type="entry name" value="NEUROGENIC DIFFERENTIATION FACTOR 1"/>
    <property type="match status" value="1"/>
</dbReference>
<evidence type="ECO:0000256" key="2">
    <source>
        <dbReference type="ARBA" id="ARBA00022782"/>
    </source>
</evidence>
<sequence length="483" mass="54500">MQMFRMPIKSLETEDEMCFGDSSSELLGDGSLLDDTCSEDDLDDYGSEPEDCLESMTGNEDEQEMSDTKMKKSAKNYPYRRKKEEKPSSKDKNEPRLPKKRGPKKKRMTKARVQKLRLRRVKANARERNRMHGLNDALDTLRLHVPCTSKTQKLSKIETLRLARNYISALGEILKNGTKPDGVSFAKALSKGLSQNTMNLVAGCLQLNPRTLHPDSTLPKTYQYDFSSQIDFGSAVTQIPYPPSSYATTLHHHHHPPPPHPHHHQQQQSQQSMQPQEQQQHIPPLPHPHHPHPHPHHHQQHQHHQLQSQPQQQQQPLPPPPPPPPQQSQQPQPNMNIGPITMVGQIPSNRLSSSPHAPSNGMITSLPPPTHQQYTNYTTPRNLSPLNAEHREASLPTGSMTPGLTSNNTYLRYNTNNNTNNNSNSTYMVNDVGIRRGYNGCAQPQPSPYVLLEDIPDFQSDPPVLEHNLNIINGNRGIFEITG</sequence>
<evidence type="ECO:0000259" key="9">
    <source>
        <dbReference type="PROSITE" id="PS50888"/>
    </source>
</evidence>
<dbReference type="PANTHER" id="PTHR19290">
    <property type="entry name" value="BASIC HELIX-LOOP-HELIX PROTEIN NEUROGENIN-RELATED"/>
    <property type="match status" value="1"/>
</dbReference>
<dbReference type="AlphaFoldDB" id="A0AA36B671"/>
<keyword evidence="2" id="KW-0221">Differentiation</keyword>
<feature type="region of interest" description="Disordered" evidence="8">
    <location>
        <begin position="1"/>
        <end position="112"/>
    </location>
</feature>
<keyword evidence="4" id="KW-0805">Transcription regulation</keyword>
<dbReference type="GO" id="GO:0046983">
    <property type="term" value="F:protein dimerization activity"/>
    <property type="evidence" value="ECO:0007669"/>
    <property type="project" value="InterPro"/>
</dbReference>
<dbReference type="FunFam" id="4.10.280.10:FF:000006">
    <property type="entry name" value="Neurogenic differentiation factor"/>
    <property type="match status" value="1"/>
</dbReference>
<dbReference type="PROSITE" id="PS50888">
    <property type="entry name" value="BHLH"/>
    <property type="match status" value="1"/>
</dbReference>
<evidence type="ECO:0000256" key="1">
    <source>
        <dbReference type="ARBA" id="ARBA00022473"/>
    </source>
</evidence>
<proteinExistence type="predicted"/>
<dbReference type="InterPro" id="IPR011598">
    <property type="entry name" value="bHLH_dom"/>
</dbReference>
<dbReference type="GO" id="GO:0000981">
    <property type="term" value="F:DNA-binding transcription factor activity, RNA polymerase II-specific"/>
    <property type="evidence" value="ECO:0007669"/>
    <property type="project" value="TreeGrafter"/>
</dbReference>
<dbReference type="InterPro" id="IPR050359">
    <property type="entry name" value="bHLH_transcription_factors"/>
</dbReference>
<dbReference type="SMART" id="SM00353">
    <property type="entry name" value="HLH"/>
    <property type="match status" value="1"/>
</dbReference>
<keyword evidence="11" id="KW-1185">Reference proteome</keyword>
<dbReference type="InterPro" id="IPR036638">
    <property type="entry name" value="HLH_DNA-bd_sf"/>
</dbReference>
<feature type="compositionally biased region" description="Basic residues" evidence="8">
    <location>
        <begin position="98"/>
        <end position="112"/>
    </location>
</feature>
<feature type="compositionally biased region" description="Polar residues" evidence="8">
    <location>
        <begin position="346"/>
        <end position="363"/>
    </location>
</feature>
<dbReference type="CDD" id="cd11427">
    <property type="entry name" value="bHLH_TS_NeuroD"/>
    <property type="match status" value="1"/>
</dbReference>
<gene>
    <name evidence="10" type="ORF">OCTVUL_1B001263</name>
</gene>
<dbReference type="SUPFAM" id="SSF47459">
    <property type="entry name" value="HLH, helix-loop-helix DNA-binding domain"/>
    <property type="match status" value="1"/>
</dbReference>
<dbReference type="Pfam" id="PF12533">
    <property type="entry name" value="Neuro_bHLH"/>
    <property type="match status" value="1"/>
</dbReference>
<feature type="compositionally biased region" description="Low complexity" evidence="8">
    <location>
        <begin position="266"/>
        <end position="282"/>
    </location>
</feature>
<feature type="compositionally biased region" description="Acidic residues" evidence="8">
    <location>
        <begin position="36"/>
        <end position="65"/>
    </location>
</feature>
<evidence type="ECO:0000313" key="10">
    <source>
        <dbReference type="EMBL" id="CAI9727382.1"/>
    </source>
</evidence>
<feature type="compositionally biased region" description="Basic residues" evidence="8">
    <location>
        <begin position="250"/>
        <end position="265"/>
    </location>
</feature>
<evidence type="ECO:0000256" key="4">
    <source>
        <dbReference type="ARBA" id="ARBA00023015"/>
    </source>
</evidence>
<evidence type="ECO:0000256" key="7">
    <source>
        <dbReference type="ARBA" id="ARBA00023242"/>
    </source>
</evidence>
<dbReference type="EMBL" id="OX597821">
    <property type="protein sequence ID" value="CAI9727382.1"/>
    <property type="molecule type" value="Genomic_DNA"/>
</dbReference>
<keyword evidence="5" id="KW-0238">DNA-binding</keyword>
<evidence type="ECO:0000313" key="11">
    <source>
        <dbReference type="Proteomes" id="UP001162480"/>
    </source>
</evidence>
<evidence type="ECO:0000256" key="6">
    <source>
        <dbReference type="ARBA" id="ARBA00023163"/>
    </source>
</evidence>